<dbReference type="InterPro" id="IPR003825">
    <property type="entry name" value="Colicin-V_CvpA"/>
</dbReference>
<dbReference type="GO" id="GO:0016020">
    <property type="term" value="C:membrane"/>
    <property type="evidence" value="ECO:0007669"/>
    <property type="project" value="UniProtKB-SubCell"/>
</dbReference>
<dbReference type="GO" id="GO:0009403">
    <property type="term" value="P:toxin biosynthetic process"/>
    <property type="evidence" value="ECO:0007669"/>
    <property type="project" value="InterPro"/>
</dbReference>
<proteinExistence type="predicted"/>
<gene>
    <name evidence="6" type="ORF">SAMN06309945_1790</name>
</gene>
<dbReference type="InterPro" id="IPR009003">
    <property type="entry name" value="Peptidase_S1_PA"/>
</dbReference>
<dbReference type="Pfam" id="PF02674">
    <property type="entry name" value="Colicin_V"/>
    <property type="match status" value="1"/>
</dbReference>
<dbReference type="InterPro" id="IPR043504">
    <property type="entry name" value="Peptidase_S1_PA_chymotrypsin"/>
</dbReference>
<organism evidence="6 7">
    <name type="scientific">Okibacterium fritillariae</name>
    <dbReference type="NCBI Taxonomy" id="123320"/>
    <lineage>
        <taxon>Bacteria</taxon>
        <taxon>Bacillati</taxon>
        <taxon>Actinomycetota</taxon>
        <taxon>Actinomycetes</taxon>
        <taxon>Micrococcales</taxon>
        <taxon>Microbacteriaceae</taxon>
        <taxon>Okibacterium</taxon>
    </lineage>
</organism>
<dbReference type="InterPro" id="IPR047680">
    <property type="entry name" value="MarP-like"/>
</dbReference>
<comment type="subcellular location">
    <subcellularLocation>
        <location evidence="1">Membrane</location>
        <topology evidence="1">Multi-pass membrane protein</topology>
    </subcellularLocation>
</comment>
<evidence type="ECO:0000256" key="1">
    <source>
        <dbReference type="ARBA" id="ARBA00004141"/>
    </source>
</evidence>
<dbReference type="OrthoDB" id="9766361at2"/>
<feature type="transmembrane region" description="Helical" evidence="5">
    <location>
        <begin position="99"/>
        <end position="120"/>
    </location>
</feature>
<sequence>MTETHWIVDILLVILLVSYLVYGYRVGILRTLFGIAGLVLGGIAAYFVVPLAATAVPPEWRVLTVIVVALLLLSLGFTVGATIGRVLRRGVQIVKLGFVDRLLGAVANVVVAALMLGLIASQVSALGVPALTQMTASSAVIKAIDGLTPDPVKTWLAQVRTAAVDDALPWITEALGVPSETPDVPDVATDSASLAASADSVVRISGTAAECGLGLTGSGFVVSDDRVVTNAHVLAGVTDPVIEAPNELPRPGRVVYFDPVDDLAVIAVDDLDARPIPLGQNLAAGADAVVDGYPHGGPFTTGPAGVLSVSSLRVPDIRNESSSDRSVYTLAANVQPGNSGGPLLATDGTVVGVVFARATTVQNVGYAMTLAELSPVAAQAASLDAPVSSGGCIRE</sequence>
<dbReference type="RefSeq" id="WP_079727768.1">
    <property type="nucleotide sequence ID" value="NZ_FUZP01000001.1"/>
</dbReference>
<evidence type="ECO:0000256" key="2">
    <source>
        <dbReference type="ARBA" id="ARBA00022692"/>
    </source>
</evidence>
<keyword evidence="2 5" id="KW-0812">Transmembrane</keyword>
<feature type="transmembrane region" description="Helical" evidence="5">
    <location>
        <begin position="62"/>
        <end position="87"/>
    </location>
</feature>
<protein>
    <submittedName>
        <fullName evidence="6">Colicin V production protein</fullName>
    </submittedName>
</protein>
<accession>A0A1T5JR43</accession>
<evidence type="ECO:0000313" key="7">
    <source>
        <dbReference type="Proteomes" id="UP000190857"/>
    </source>
</evidence>
<dbReference type="SUPFAM" id="SSF50494">
    <property type="entry name" value="Trypsin-like serine proteases"/>
    <property type="match status" value="1"/>
</dbReference>
<dbReference type="Pfam" id="PF13365">
    <property type="entry name" value="Trypsin_2"/>
    <property type="match status" value="1"/>
</dbReference>
<dbReference type="STRING" id="123320.SAMN06309945_1790"/>
<dbReference type="AlphaFoldDB" id="A0A1T5JR43"/>
<reference evidence="6 7" key="1">
    <citation type="submission" date="2017-02" db="EMBL/GenBank/DDBJ databases">
        <authorList>
            <person name="Peterson S.W."/>
        </authorList>
    </citation>
    <scope>NUCLEOTIDE SEQUENCE [LARGE SCALE GENOMIC DNA]</scope>
    <source>
        <strain evidence="6 7">VKM Ac-2059</strain>
    </source>
</reference>
<evidence type="ECO:0000256" key="4">
    <source>
        <dbReference type="ARBA" id="ARBA00023136"/>
    </source>
</evidence>
<dbReference type="PANTHER" id="PTHR43019">
    <property type="entry name" value="SERINE ENDOPROTEASE DEGS"/>
    <property type="match status" value="1"/>
</dbReference>
<feature type="transmembrane region" description="Helical" evidence="5">
    <location>
        <begin position="6"/>
        <end position="24"/>
    </location>
</feature>
<dbReference type="NCBIfam" id="NF033740">
    <property type="entry name" value="MarP_fam_protase"/>
    <property type="match status" value="1"/>
</dbReference>
<evidence type="ECO:0000313" key="6">
    <source>
        <dbReference type="EMBL" id="SKC53947.1"/>
    </source>
</evidence>
<keyword evidence="4 5" id="KW-0472">Membrane</keyword>
<dbReference type="Gene3D" id="2.40.10.10">
    <property type="entry name" value="Trypsin-like serine proteases"/>
    <property type="match status" value="2"/>
</dbReference>
<keyword evidence="3 5" id="KW-1133">Transmembrane helix</keyword>
<dbReference type="PANTHER" id="PTHR43019:SF23">
    <property type="entry name" value="PROTEASE DO-LIKE 5, CHLOROPLASTIC"/>
    <property type="match status" value="1"/>
</dbReference>
<dbReference type="Proteomes" id="UP000190857">
    <property type="component" value="Unassembled WGS sequence"/>
</dbReference>
<keyword evidence="7" id="KW-1185">Reference proteome</keyword>
<name>A0A1T5JR43_9MICO</name>
<dbReference type="EMBL" id="FUZP01000001">
    <property type="protein sequence ID" value="SKC53947.1"/>
    <property type="molecule type" value="Genomic_DNA"/>
</dbReference>
<feature type="transmembrane region" description="Helical" evidence="5">
    <location>
        <begin position="31"/>
        <end position="56"/>
    </location>
</feature>
<evidence type="ECO:0000256" key="3">
    <source>
        <dbReference type="ARBA" id="ARBA00022989"/>
    </source>
</evidence>
<evidence type="ECO:0000256" key="5">
    <source>
        <dbReference type="SAM" id="Phobius"/>
    </source>
</evidence>